<dbReference type="EMBL" id="JAGKQM010000009">
    <property type="protein sequence ID" value="KAH0912984.1"/>
    <property type="molecule type" value="Genomic_DNA"/>
</dbReference>
<organism evidence="1 2">
    <name type="scientific">Brassica napus</name>
    <name type="common">Rape</name>
    <dbReference type="NCBI Taxonomy" id="3708"/>
    <lineage>
        <taxon>Eukaryota</taxon>
        <taxon>Viridiplantae</taxon>
        <taxon>Streptophyta</taxon>
        <taxon>Embryophyta</taxon>
        <taxon>Tracheophyta</taxon>
        <taxon>Spermatophyta</taxon>
        <taxon>Magnoliopsida</taxon>
        <taxon>eudicotyledons</taxon>
        <taxon>Gunneridae</taxon>
        <taxon>Pentapetalae</taxon>
        <taxon>rosids</taxon>
        <taxon>malvids</taxon>
        <taxon>Brassicales</taxon>
        <taxon>Brassicaceae</taxon>
        <taxon>Brassiceae</taxon>
        <taxon>Brassica</taxon>
    </lineage>
</organism>
<gene>
    <name evidence="1" type="ORF">HID58_036305</name>
</gene>
<reference evidence="1 2" key="1">
    <citation type="submission" date="2021-05" db="EMBL/GenBank/DDBJ databases">
        <title>Genome Assembly of Synthetic Allotetraploid Brassica napus Reveals Homoeologous Exchanges between Subgenomes.</title>
        <authorList>
            <person name="Davis J.T."/>
        </authorList>
    </citation>
    <scope>NUCLEOTIDE SEQUENCE [LARGE SCALE GENOMIC DNA]</scope>
    <source>
        <strain evidence="2">cv. Da-Ae</strain>
        <tissue evidence="1">Seedling</tissue>
    </source>
</reference>
<sequence>MQWVTRYLGVSTVTSTKALSAAILISQSVLLHKRSLAARSTSFYPSLSFIYSELTNKVVEMKNLKEFSPIDRAKPTSLWGEKNNNEYMNIDGEVRKLTNALQKMLHNFWGAPATNACGVMEGASAAAGVSHDEPVHGVITADGPPLRRLIQQS</sequence>
<protein>
    <submittedName>
        <fullName evidence="1">Uncharacterized protein</fullName>
    </submittedName>
</protein>
<comment type="caution">
    <text evidence="1">The sequence shown here is derived from an EMBL/GenBank/DDBJ whole genome shotgun (WGS) entry which is preliminary data.</text>
</comment>
<proteinExistence type="predicted"/>
<accession>A0ABQ8C7D1</accession>
<evidence type="ECO:0000313" key="2">
    <source>
        <dbReference type="Proteomes" id="UP000824890"/>
    </source>
</evidence>
<keyword evidence="2" id="KW-1185">Reference proteome</keyword>
<evidence type="ECO:0000313" key="1">
    <source>
        <dbReference type="EMBL" id="KAH0912984.1"/>
    </source>
</evidence>
<name>A0ABQ8C7D1_BRANA</name>
<dbReference type="Proteomes" id="UP000824890">
    <property type="component" value="Unassembled WGS sequence"/>
</dbReference>